<protein>
    <submittedName>
        <fullName evidence="3">Uncharacterized protein</fullName>
    </submittedName>
</protein>
<gene>
    <name evidence="3" type="ORF">GTHE00462_LOCUS23833</name>
</gene>
<keyword evidence="1" id="KW-0175">Coiled coil</keyword>
<evidence type="ECO:0000313" key="3">
    <source>
        <dbReference type="EMBL" id="CAE2315287.1"/>
    </source>
</evidence>
<feature type="compositionally biased region" description="Polar residues" evidence="2">
    <location>
        <begin position="787"/>
        <end position="797"/>
    </location>
</feature>
<sequence>MASMKGVFSNVEQWGFRAQNELAIKDLHFQPVISKLQSISEEYEKLKSDHERQMFEQLVGQKNETQKNILSADANKRQCIKYLSDFLDIFEGIVRDGIQTRRDAEKKFAQNLLETMRSEMDHILYEMRIDDKRKLNFEREENRKKLEVCRTAMEMDVAAKMLQLKSGLERKNVEEMEAMKNKIAELQSASDRETQSLKFKLKEADEKIKFCLMDKKMSLSKMETEIEDLKSQMKELKVEKTNLLKQKRSTERSLKSLQDDNKILKEELQTLEEKHETELETYMNDLKTREDEIDAEREKLKEKSKSMTKVMENLRNELIEITQERDELKAHNDQLITELQIAASQLQSKVSEMQDQDRENKSRMSLLENEISNLRVKEEKSSEELAQMKARMLSHTQSMTQIQQELDSFAEEKASITTQLGNVQKDLKTWIHDLNCLETGREADIDLTGSLEELGDDLSIESNVWMTLKDIGRGAFDGKYYKSSIRSNVISKLSNAMEKKSMSVPVVTKSTQTDGETGKSEQIVTMNTAENFKGNTKGIQEEKAVQTEVLDTTTAHFTGHKVSVIHEEKFVQTENGKANKFSGAKAEVGYHLADCQSFDRESQTSGEIYLKESVNETGRKIQRQIAEPQNSELKETEGFLLHTSSTVKTGKDDSSIDKEHNGIGQNGSDLLREQLEQMKEENLELKKKLKDHDKTYNEEIQKFKSDWQTKCLSLAKRLELAEESLTRPRQEDMKRIKELETQVNSLMNALEEAARVKAVDRKMENKEMTRRVKTSMGHINGDDIGEHQTSGRRSVNSLDRKLYQYSQTARSTKLSSR</sequence>
<feature type="compositionally biased region" description="Polar residues" evidence="2">
    <location>
        <begin position="804"/>
        <end position="817"/>
    </location>
</feature>
<evidence type="ECO:0000256" key="2">
    <source>
        <dbReference type="SAM" id="MobiDB-lite"/>
    </source>
</evidence>
<feature type="region of interest" description="Disordered" evidence="2">
    <location>
        <begin position="775"/>
        <end position="817"/>
    </location>
</feature>
<feature type="coiled-coil region" evidence="1">
    <location>
        <begin position="668"/>
        <end position="695"/>
    </location>
</feature>
<reference evidence="3" key="1">
    <citation type="submission" date="2021-01" db="EMBL/GenBank/DDBJ databases">
        <authorList>
            <person name="Corre E."/>
            <person name="Pelletier E."/>
            <person name="Niang G."/>
            <person name="Scheremetjew M."/>
            <person name="Finn R."/>
            <person name="Kale V."/>
            <person name="Holt S."/>
            <person name="Cochrane G."/>
            <person name="Meng A."/>
            <person name="Brown T."/>
            <person name="Cohen L."/>
        </authorList>
    </citation>
    <scope>NUCLEOTIDE SEQUENCE</scope>
    <source>
        <strain evidence="3">CCMP 2712</strain>
    </source>
</reference>
<dbReference type="EMBL" id="HBKN01030648">
    <property type="protein sequence ID" value="CAE2315287.1"/>
    <property type="molecule type" value="Transcribed_RNA"/>
</dbReference>
<name>A0A7S4NYK7_GUITH</name>
<dbReference type="AlphaFoldDB" id="A0A7S4NYK7"/>
<proteinExistence type="predicted"/>
<feature type="coiled-coil region" evidence="1">
    <location>
        <begin position="169"/>
        <end position="391"/>
    </location>
</feature>
<accession>A0A7S4NYK7</accession>
<feature type="coiled-coil region" evidence="1">
    <location>
        <begin position="729"/>
        <end position="756"/>
    </location>
</feature>
<organism evidence="3">
    <name type="scientific">Guillardia theta</name>
    <name type="common">Cryptophyte</name>
    <name type="synonym">Cryptomonas phi</name>
    <dbReference type="NCBI Taxonomy" id="55529"/>
    <lineage>
        <taxon>Eukaryota</taxon>
        <taxon>Cryptophyceae</taxon>
        <taxon>Pyrenomonadales</taxon>
        <taxon>Geminigeraceae</taxon>
        <taxon>Guillardia</taxon>
    </lineage>
</organism>
<feature type="region of interest" description="Disordered" evidence="2">
    <location>
        <begin position="646"/>
        <end position="666"/>
    </location>
</feature>
<evidence type="ECO:0000256" key="1">
    <source>
        <dbReference type="SAM" id="Coils"/>
    </source>
</evidence>
<feature type="compositionally biased region" description="Basic and acidic residues" evidence="2">
    <location>
        <begin position="649"/>
        <end position="661"/>
    </location>
</feature>